<comment type="similarity">
    <text evidence="10">Belongs to the ELO family.</text>
</comment>
<keyword evidence="8 10" id="KW-0472">Membrane</keyword>
<keyword evidence="4 10" id="KW-0812">Transmembrane</keyword>
<keyword evidence="3 10" id="KW-0808">Transferase</keyword>
<organism evidence="11 12">
    <name type="scientific">Tropilaelaps mercedesae</name>
    <dbReference type="NCBI Taxonomy" id="418985"/>
    <lineage>
        <taxon>Eukaryota</taxon>
        <taxon>Metazoa</taxon>
        <taxon>Ecdysozoa</taxon>
        <taxon>Arthropoda</taxon>
        <taxon>Chelicerata</taxon>
        <taxon>Arachnida</taxon>
        <taxon>Acari</taxon>
        <taxon>Parasitiformes</taxon>
        <taxon>Mesostigmata</taxon>
        <taxon>Gamasina</taxon>
        <taxon>Dermanyssoidea</taxon>
        <taxon>Laelapidae</taxon>
        <taxon>Tropilaelaps</taxon>
    </lineage>
</organism>
<dbReference type="EC" id="2.3.1.199" evidence="10"/>
<accession>A0A1V9X7R4</accession>
<evidence type="ECO:0000256" key="9">
    <source>
        <dbReference type="ARBA" id="ARBA00023160"/>
    </source>
</evidence>
<feature type="transmembrane region" description="Helical" evidence="10">
    <location>
        <begin position="65"/>
        <end position="82"/>
    </location>
</feature>
<feature type="transmembrane region" description="Helical" evidence="10">
    <location>
        <begin position="167"/>
        <end position="187"/>
    </location>
</feature>
<dbReference type="PANTHER" id="PTHR11157">
    <property type="entry name" value="FATTY ACID ACYL TRANSFERASE-RELATED"/>
    <property type="match status" value="1"/>
</dbReference>
<evidence type="ECO:0000256" key="6">
    <source>
        <dbReference type="ARBA" id="ARBA00022989"/>
    </source>
</evidence>
<comment type="catalytic activity">
    <reaction evidence="10">
        <text>a very-long-chain acyl-CoA + malonyl-CoA + H(+) = a very-long-chain 3-oxoacyl-CoA + CO2 + CoA</text>
        <dbReference type="Rhea" id="RHEA:32727"/>
        <dbReference type="ChEBI" id="CHEBI:15378"/>
        <dbReference type="ChEBI" id="CHEBI:16526"/>
        <dbReference type="ChEBI" id="CHEBI:57287"/>
        <dbReference type="ChEBI" id="CHEBI:57384"/>
        <dbReference type="ChEBI" id="CHEBI:90725"/>
        <dbReference type="ChEBI" id="CHEBI:90736"/>
        <dbReference type="EC" id="2.3.1.199"/>
    </reaction>
</comment>
<dbReference type="EMBL" id="MNPL01020395">
    <property type="protein sequence ID" value="OQR69597.1"/>
    <property type="molecule type" value="Genomic_DNA"/>
</dbReference>
<sequence>MLQVISDFRQWAYESADPRTRDWFLISNPAYVLTLESAYLYFIYSYGPRMMANRKPYNLKTIISIYNAFMVLANSFFAYKFLRHSYLGGEYNLFCQPMNHSTDENSIALVTNCYWYLLIRALDFLDTVFFVLRKKFDHITAQHVSHHALIVLNGYVFMYMGMDGQTMFGICMNCCIHIVMYSYYFVAMLGPRFKPYLWWKRHLTKAQIYQHIAIIIHGFIPIFYDCGYPPEFIMMMMPQGFLGLALFINFYKFAYENKSLKDSINENVCVLKQD</sequence>
<evidence type="ECO:0000256" key="10">
    <source>
        <dbReference type="RuleBase" id="RU361115"/>
    </source>
</evidence>
<evidence type="ECO:0000256" key="1">
    <source>
        <dbReference type="ARBA" id="ARBA00004141"/>
    </source>
</evidence>
<dbReference type="GO" id="GO:0034625">
    <property type="term" value="P:fatty acid elongation, monounsaturated fatty acid"/>
    <property type="evidence" value="ECO:0007669"/>
    <property type="project" value="TreeGrafter"/>
</dbReference>
<reference evidence="11 12" key="1">
    <citation type="journal article" date="2017" name="Gigascience">
        <title>Draft genome of the honey bee ectoparasitic mite, Tropilaelaps mercedesae, is shaped by the parasitic life history.</title>
        <authorList>
            <person name="Dong X."/>
            <person name="Armstrong S.D."/>
            <person name="Xia D."/>
            <person name="Makepeace B.L."/>
            <person name="Darby A.C."/>
            <person name="Kadowaki T."/>
        </authorList>
    </citation>
    <scope>NUCLEOTIDE SEQUENCE [LARGE SCALE GENOMIC DNA]</scope>
    <source>
        <strain evidence="11">Wuxi-XJTLU</strain>
    </source>
</reference>
<keyword evidence="9 10" id="KW-0275">Fatty acid biosynthesis</keyword>
<evidence type="ECO:0000256" key="2">
    <source>
        <dbReference type="ARBA" id="ARBA00022516"/>
    </source>
</evidence>
<dbReference type="STRING" id="418985.A0A1V9X7R4"/>
<keyword evidence="12" id="KW-1185">Reference proteome</keyword>
<evidence type="ECO:0000256" key="8">
    <source>
        <dbReference type="ARBA" id="ARBA00023136"/>
    </source>
</evidence>
<keyword evidence="7 10" id="KW-0443">Lipid metabolism</keyword>
<feature type="transmembrane region" description="Helical" evidence="10">
    <location>
        <begin position="23"/>
        <end position="44"/>
    </location>
</feature>
<dbReference type="GO" id="GO:0019367">
    <property type="term" value="P:fatty acid elongation, saturated fatty acid"/>
    <property type="evidence" value="ECO:0007669"/>
    <property type="project" value="TreeGrafter"/>
</dbReference>
<dbReference type="InParanoid" id="A0A1V9X7R4"/>
<dbReference type="GO" id="GO:0009922">
    <property type="term" value="F:fatty acid elongase activity"/>
    <property type="evidence" value="ECO:0007669"/>
    <property type="project" value="UniProtKB-EC"/>
</dbReference>
<dbReference type="GO" id="GO:0034626">
    <property type="term" value="P:fatty acid elongation, polyunsaturated fatty acid"/>
    <property type="evidence" value="ECO:0007669"/>
    <property type="project" value="TreeGrafter"/>
</dbReference>
<proteinExistence type="inferred from homology"/>
<keyword evidence="2 10" id="KW-0444">Lipid biosynthesis</keyword>
<evidence type="ECO:0000256" key="3">
    <source>
        <dbReference type="ARBA" id="ARBA00022679"/>
    </source>
</evidence>
<dbReference type="Pfam" id="PF01151">
    <property type="entry name" value="ELO"/>
    <property type="match status" value="1"/>
</dbReference>
<gene>
    <name evidence="11" type="ORF">BIW11_12162</name>
</gene>
<dbReference type="GO" id="GO:0042761">
    <property type="term" value="P:very long-chain fatty acid biosynthetic process"/>
    <property type="evidence" value="ECO:0007669"/>
    <property type="project" value="TreeGrafter"/>
</dbReference>
<dbReference type="GO" id="GO:0005789">
    <property type="term" value="C:endoplasmic reticulum membrane"/>
    <property type="evidence" value="ECO:0007669"/>
    <property type="project" value="TreeGrafter"/>
</dbReference>
<dbReference type="InterPro" id="IPR002076">
    <property type="entry name" value="ELO_fam"/>
</dbReference>
<dbReference type="GO" id="GO:0030148">
    <property type="term" value="P:sphingolipid biosynthetic process"/>
    <property type="evidence" value="ECO:0007669"/>
    <property type="project" value="TreeGrafter"/>
</dbReference>
<comment type="subcellular location">
    <subcellularLocation>
        <location evidence="1">Membrane</location>
        <topology evidence="1">Multi-pass membrane protein</topology>
    </subcellularLocation>
</comment>
<keyword evidence="6 10" id="KW-1133">Transmembrane helix</keyword>
<dbReference type="OrthoDB" id="434092at2759"/>
<evidence type="ECO:0000256" key="4">
    <source>
        <dbReference type="ARBA" id="ARBA00022692"/>
    </source>
</evidence>
<evidence type="ECO:0000313" key="12">
    <source>
        <dbReference type="Proteomes" id="UP000192247"/>
    </source>
</evidence>
<evidence type="ECO:0000313" key="11">
    <source>
        <dbReference type="EMBL" id="OQR69597.1"/>
    </source>
</evidence>
<comment type="caution">
    <text evidence="11">The sequence shown here is derived from an EMBL/GenBank/DDBJ whole genome shotgun (WGS) entry which is preliminary data.</text>
</comment>
<dbReference type="PANTHER" id="PTHR11157:SF69">
    <property type="entry name" value="ELONGATION OF VERY LONG CHAIN FATTY ACIDS PROTEIN 7"/>
    <property type="match status" value="1"/>
</dbReference>
<dbReference type="AlphaFoldDB" id="A0A1V9X7R4"/>
<feature type="transmembrane region" description="Helical" evidence="10">
    <location>
        <begin position="236"/>
        <end position="254"/>
    </location>
</feature>
<evidence type="ECO:0000256" key="7">
    <source>
        <dbReference type="ARBA" id="ARBA00023098"/>
    </source>
</evidence>
<feature type="transmembrane region" description="Helical" evidence="10">
    <location>
        <begin position="208"/>
        <end position="224"/>
    </location>
</feature>
<evidence type="ECO:0000256" key="5">
    <source>
        <dbReference type="ARBA" id="ARBA00022832"/>
    </source>
</evidence>
<keyword evidence="5 10" id="KW-0276">Fatty acid metabolism</keyword>
<dbReference type="Proteomes" id="UP000192247">
    <property type="component" value="Unassembled WGS sequence"/>
</dbReference>
<name>A0A1V9X7R4_9ACAR</name>
<protein>
    <recommendedName>
        <fullName evidence="10">Elongation of very long chain fatty acids protein</fullName>
        <ecNumber evidence="10">2.3.1.199</ecNumber>
    </recommendedName>
    <alternativeName>
        <fullName evidence="10">Very-long-chain 3-oxoacyl-CoA synthase</fullName>
    </alternativeName>
</protein>